<sequence length="90" mass="10592">MDSIFPRHRALLQQKTYGLNEELQISIENTMDMNRIRQSFWTSPTLHSLSRIHWKYCVPKRRFVKILLCVQAGNGNVLDVYSKCARRPAD</sequence>
<organism evidence="1 2">
    <name type="scientific">Albugo candida</name>
    <dbReference type="NCBI Taxonomy" id="65357"/>
    <lineage>
        <taxon>Eukaryota</taxon>
        <taxon>Sar</taxon>
        <taxon>Stramenopiles</taxon>
        <taxon>Oomycota</taxon>
        <taxon>Peronosporomycetes</taxon>
        <taxon>Albuginales</taxon>
        <taxon>Albuginaceae</taxon>
        <taxon>Albugo</taxon>
    </lineage>
</organism>
<name>A0A024G4R6_9STRA</name>
<gene>
    <name evidence="1" type="ORF">BN9_023220</name>
</gene>
<dbReference type="InParanoid" id="A0A024G4R6"/>
<proteinExistence type="predicted"/>
<accession>A0A024G4R6</accession>
<dbReference type="AlphaFoldDB" id="A0A024G4R6"/>
<dbReference type="Proteomes" id="UP000053237">
    <property type="component" value="Unassembled WGS sequence"/>
</dbReference>
<evidence type="ECO:0000313" key="1">
    <source>
        <dbReference type="EMBL" id="CCI41538.1"/>
    </source>
</evidence>
<evidence type="ECO:0000313" key="2">
    <source>
        <dbReference type="Proteomes" id="UP000053237"/>
    </source>
</evidence>
<comment type="caution">
    <text evidence="1">The sequence shown here is derived from an EMBL/GenBank/DDBJ whole genome shotgun (WGS) entry which is preliminary data.</text>
</comment>
<keyword evidence="2" id="KW-1185">Reference proteome</keyword>
<reference evidence="1 2" key="1">
    <citation type="submission" date="2012-05" db="EMBL/GenBank/DDBJ databases">
        <title>Recombination and specialization in a pathogen metapopulation.</title>
        <authorList>
            <person name="Gardiner A."/>
            <person name="Kemen E."/>
            <person name="Schultz-Larsen T."/>
            <person name="MacLean D."/>
            <person name="Van Oosterhout C."/>
            <person name="Jones J.D.G."/>
        </authorList>
    </citation>
    <scope>NUCLEOTIDE SEQUENCE [LARGE SCALE GENOMIC DNA]</scope>
    <source>
        <strain evidence="1 2">Ac Nc2</strain>
    </source>
</reference>
<dbReference type="EMBL" id="CAIX01000021">
    <property type="protein sequence ID" value="CCI41538.1"/>
    <property type="molecule type" value="Genomic_DNA"/>
</dbReference>
<protein>
    <submittedName>
        <fullName evidence="1">Uncharacterized protein</fullName>
    </submittedName>
</protein>